<accession>A0ABW3VRK3</accession>
<dbReference type="Gene3D" id="3.40.50.720">
    <property type="entry name" value="NAD(P)-binding Rossmann-like Domain"/>
    <property type="match status" value="1"/>
</dbReference>
<dbReference type="InterPro" id="IPR002347">
    <property type="entry name" value="SDR_fam"/>
</dbReference>
<dbReference type="EMBL" id="JBHTMB010000310">
    <property type="protein sequence ID" value="MFD1237867.1"/>
    <property type="molecule type" value="Genomic_DNA"/>
</dbReference>
<dbReference type="Proteomes" id="UP001597182">
    <property type="component" value="Unassembled WGS sequence"/>
</dbReference>
<evidence type="ECO:0000256" key="1">
    <source>
        <dbReference type="ARBA" id="ARBA00006484"/>
    </source>
</evidence>
<evidence type="ECO:0000313" key="2">
    <source>
        <dbReference type="EMBL" id="MFD1237867.1"/>
    </source>
</evidence>
<dbReference type="InterPro" id="IPR050259">
    <property type="entry name" value="SDR"/>
</dbReference>
<dbReference type="PANTHER" id="PTHR42879:SF6">
    <property type="entry name" value="NADPH-DEPENDENT REDUCTASE BACG"/>
    <property type="match status" value="1"/>
</dbReference>
<evidence type="ECO:0000313" key="3">
    <source>
        <dbReference type="Proteomes" id="UP001597182"/>
    </source>
</evidence>
<comment type="caution">
    <text evidence="2">The sequence shown here is derived from an EMBL/GenBank/DDBJ whole genome shotgun (WGS) entry which is preliminary data.</text>
</comment>
<dbReference type="PRINTS" id="PR00081">
    <property type="entry name" value="GDHRDH"/>
</dbReference>
<reference evidence="3" key="1">
    <citation type="journal article" date="2019" name="Int. J. Syst. Evol. Microbiol.">
        <title>The Global Catalogue of Microorganisms (GCM) 10K type strain sequencing project: providing services to taxonomists for standard genome sequencing and annotation.</title>
        <authorList>
            <consortium name="The Broad Institute Genomics Platform"/>
            <consortium name="The Broad Institute Genome Sequencing Center for Infectious Disease"/>
            <person name="Wu L."/>
            <person name="Ma J."/>
        </authorList>
    </citation>
    <scope>NUCLEOTIDE SEQUENCE [LARGE SCALE GENOMIC DNA]</scope>
    <source>
        <strain evidence="3">CCUG 49018</strain>
    </source>
</reference>
<dbReference type="InterPro" id="IPR036291">
    <property type="entry name" value="NAD(P)-bd_dom_sf"/>
</dbReference>
<gene>
    <name evidence="2" type="ORF">ACFQ34_31670</name>
</gene>
<organism evidence="2 3">
    <name type="scientific">Pseudonocardia benzenivorans</name>
    <dbReference type="NCBI Taxonomy" id="228005"/>
    <lineage>
        <taxon>Bacteria</taxon>
        <taxon>Bacillati</taxon>
        <taxon>Actinomycetota</taxon>
        <taxon>Actinomycetes</taxon>
        <taxon>Pseudonocardiales</taxon>
        <taxon>Pseudonocardiaceae</taxon>
        <taxon>Pseudonocardia</taxon>
    </lineage>
</organism>
<protein>
    <submittedName>
        <fullName evidence="2">SDR family oxidoreductase</fullName>
    </submittedName>
</protein>
<dbReference type="Pfam" id="PF13561">
    <property type="entry name" value="adh_short_C2"/>
    <property type="match status" value="1"/>
</dbReference>
<dbReference type="SUPFAM" id="SSF51735">
    <property type="entry name" value="NAD(P)-binding Rossmann-fold domains"/>
    <property type="match status" value="1"/>
</dbReference>
<proteinExistence type="inferred from homology"/>
<sequence>MDFGIAGKRAAVAAASTGLGYASAEALVAEGARVTICSSDADRARAAAEKLGGGTEWLVADLRGPEGATAFVDGAAERMGGVDILVVNGPGPAPGIVTEVPLDAYQAALDRSLLAVVAMCLAATPGMRERGWGRIVAITSLGVRQPYMNLALSNTARSGATGFLRTLAREIAADGVTVNSVQPGLHETDRVTGVYGSEGPVLDGALADVPAGRLGNPADFGAVVAFLCSQQAGFLTGAAVPIDGGAYQALL</sequence>
<dbReference type="RefSeq" id="WP_013673653.1">
    <property type="nucleotide sequence ID" value="NZ_BAABKS010000010.1"/>
</dbReference>
<dbReference type="PANTHER" id="PTHR42879">
    <property type="entry name" value="3-OXOACYL-(ACYL-CARRIER-PROTEIN) REDUCTASE"/>
    <property type="match status" value="1"/>
</dbReference>
<keyword evidence="3" id="KW-1185">Reference proteome</keyword>
<name>A0ABW3VRK3_9PSEU</name>
<comment type="similarity">
    <text evidence="1">Belongs to the short-chain dehydrogenases/reductases (SDR) family.</text>
</comment>